<feature type="region of interest" description="Disordered" evidence="1">
    <location>
        <begin position="78"/>
        <end position="111"/>
    </location>
</feature>
<name>A0AAV0TWV7_9STRA</name>
<dbReference type="Proteomes" id="UP001162029">
    <property type="component" value="Unassembled WGS sequence"/>
</dbReference>
<dbReference type="EMBL" id="CANTFM010000706">
    <property type="protein sequence ID" value="CAI5728486.1"/>
    <property type="molecule type" value="Genomic_DNA"/>
</dbReference>
<reference evidence="3" key="1">
    <citation type="submission" date="2022-12" db="EMBL/GenBank/DDBJ databases">
        <authorList>
            <person name="Webb A."/>
        </authorList>
    </citation>
    <scope>NUCLEOTIDE SEQUENCE</scope>
    <source>
        <strain evidence="3">Pd1</strain>
    </source>
</reference>
<organism evidence="3 4">
    <name type="scientific">Peronospora destructor</name>
    <dbReference type="NCBI Taxonomy" id="86335"/>
    <lineage>
        <taxon>Eukaryota</taxon>
        <taxon>Sar</taxon>
        <taxon>Stramenopiles</taxon>
        <taxon>Oomycota</taxon>
        <taxon>Peronosporomycetes</taxon>
        <taxon>Peronosporales</taxon>
        <taxon>Peronosporaceae</taxon>
        <taxon>Peronospora</taxon>
    </lineage>
</organism>
<evidence type="ECO:0000313" key="4">
    <source>
        <dbReference type="Proteomes" id="UP001162029"/>
    </source>
</evidence>
<keyword evidence="4" id="KW-1185">Reference proteome</keyword>
<comment type="caution">
    <text evidence="3">The sequence shown here is derived from an EMBL/GenBank/DDBJ whole genome shotgun (WGS) entry which is preliminary data.</text>
</comment>
<proteinExistence type="predicted"/>
<dbReference type="InterPro" id="IPR029188">
    <property type="entry name" value="Rrp14_N"/>
</dbReference>
<evidence type="ECO:0000259" key="2">
    <source>
        <dbReference type="Pfam" id="PF15459"/>
    </source>
</evidence>
<dbReference type="AlphaFoldDB" id="A0AAV0TWV7"/>
<evidence type="ECO:0000256" key="1">
    <source>
        <dbReference type="SAM" id="MobiDB-lite"/>
    </source>
</evidence>
<feature type="compositionally biased region" description="Polar residues" evidence="1">
    <location>
        <begin position="91"/>
        <end position="100"/>
    </location>
</feature>
<dbReference type="Pfam" id="PF15459">
    <property type="entry name" value="RRP14"/>
    <property type="match status" value="1"/>
</dbReference>
<gene>
    <name evidence="3" type="ORF">PDE001_LOCUS4037</name>
</gene>
<accession>A0AAV0TWV7</accession>
<protein>
    <recommendedName>
        <fullName evidence="2">Ribosomal RNA-processing protein 14 N-terminal domain-containing protein</fullName>
    </recommendedName>
</protein>
<sequence length="111" mass="12850">MSQSPVRRLLQLTTQDLTTQDDEMLATLKAHDRFFCDTLENIPAAFYFPTDAEANWKKTTPKKYYKNVQAQKQLESSKKNLLKRAKFSPAAQHSNEQRQMITAAAEQQEKK</sequence>
<feature type="domain" description="Ribosomal RNA-processing protein 14 N-terminal" evidence="2">
    <location>
        <begin position="28"/>
        <end position="90"/>
    </location>
</feature>
<evidence type="ECO:0000313" key="3">
    <source>
        <dbReference type="EMBL" id="CAI5728486.1"/>
    </source>
</evidence>